<feature type="compositionally biased region" description="Basic and acidic residues" evidence="2">
    <location>
        <begin position="126"/>
        <end position="147"/>
    </location>
</feature>
<dbReference type="eggNOG" id="COG2706">
    <property type="taxonomic scope" value="Bacteria"/>
</dbReference>
<organism evidence="3 4">
    <name type="scientific">Limosilactobacillus coleohominis 101-4-CHN</name>
    <dbReference type="NCBI Taxonomy" id="575594"/>
    <lineage>
        <taxon>Bacteria</taxon>
        <taxon>Bacillati</taxon>
        <taxon>Bacillota</taxon>
        <taxon>Bacilli</taxon>
        <taxon>Lactobacillales</taxon>
        <taxon>Lactobacillaceae</taxon>
        <taxon>Limosilactobacillus</taxon>
    </lineage>
</organism>
<evidence type="ECO:0000313" key="3">
    <source>
        <dbReference type="EMBL" id="EEU30602.1"/>
    </source>
</evidence>
<dbReference type="InterPro" id="IPR011048">
    <property type="entry name" value="Haem_d1_sf"/>
</dbReference>
<dbReference type="AlphaFoldDB" id="C7XTC2"/>
<dbReference type="GO" id="GO:0017057">
    <property type="term" value="F:6-phosphogluconolactonase activity"/>
    <property type="evidence" value="ECO:0007669"/>
    <property type="project" value="TreeGrafter"/>
</dbReference>
<evidence type="ECO:0008006" key="5">
    <source>
        <dbReference type="Google" id="ProtNLM"/>
    </source>
</evidence>
<dbReference type="Proteomes" id="UP000003987">
    <property type="component" value="Unassembled WGS sequence"/>
</dbReference>
<dbReference type="Pfam" id="PF10282">
    <property type="entry name" value="Lactonase"/>
    <property type="match status" value="1"/>
</dbReference>
<dbReference type="Gene3D" id="2.130.10.10">
    <property type="entry name" value="YVTN repeat-like/Quinoprotein amine dehydrogenase"/>
    <property type="match status" value="1"/>
</dbReference>
<protein>
    <recommendedName>
        <fullName evidence="5">6-phosphogluconolactonase</fullName>
    </recommendedName>
</protein>
<feature type="region of interest" description="Disordered" evidence="2">
    <location>
        <begin position="123"/>
        <end position="148"/>
    </location>
</feature>
<dbReference type="RefSeq" id="WP_006915743.1">
    <property type="nucleotide sequence ID" value="NZ_GG698802.1"/>
</dbReference>
<dbReference type="OrthoDB" id="9790815at2"/>
<dbReference type="PANTHER" id="PTHR30344">
    <property type="entry name" value="6-PHOSPHOGLUCONOLACTONASE-RELATED"/>
    <property type="match status" value="1"/>
</dbReference>
<name>C7XTC2_9LACO</name>
<dbReference type="STRING" id="575594.HMPREF0501_00007"/>
<dbReference type="InterPro" id="IPR050282">
    <property type="entry name" value="Cycloisomerase_2"/>
</dbReference>
<gene>
    <name evidence="3" type="ORF">HMPREF0501_00007</name>
</gene>
<evidence type="ECO:0000313" key="4">
    <source>
        <dbReference type="Proteomes" id="UP000003987"/>
    </source>
</evidence>
<dbReference type="HOGENOM" id="CLU_038716_3_1_9"/>
<accession>C7XTC2</accession>
<dbReference type="InterPro" id="IPR019405">
    <property type="entry name" value="Lactonase_7-beta_prop"/>
</dbReference>
<dbReference type="GO" id="GO:0005829">
    <property type="term" value="C:cytosol"/>
    <property type="evidence" value="ECO:0007669"/>
    <property type="project" value="TreeGrafter"/>
</dbReference>
<keyword evidence="4" id="KW-1185">Reference proteome</keyword>
<dbReference type="EMBL" id="GG698802">
    <property type="protein sequence ID" value="EEU30602.1"/>
    <property type="molecule type" value="Genomic_DNA"/>
</dbReference>
<sequence>MAENFLIGTYTKKASKGMYAVTLDPTKGQLVNDRVIVESEKPAYLQVGPNHLVFSIRQEGNLGGVASYHIENGVATLVDKSLSAGSPPAYVGLDSKRHLMFTANYHKAEVNVYQINPDGTFVQTDSVKHEGTHGPEPEQADGPHPHFTDLTPDGRLAVCDLGMDLLVIYNISDDGKLTAANQFKFEPGFGTRHMVFAPNGQYAYVLGELSSKLAVLKYNAADASFTHIQTIKTIPDDWTAHNGAAAIHITSDGKFIYTSNRGENTIAVFAVQPDHTVKHIQSISSEGDFPRDFELNSDEKFLIASNQNSDNLTLYRRNTENGMLTLMQKDVISPEPVCVKKWFEQN</sequence>
<reference evidence="3 4" key="1">
    <citation type="submission" date="2009-06" db="EMBL/GenBank/DDBJ databases">
        <title>The Genome Sequence of Lactobacillus coleohominis strain 101-4-CHN.</title>
        <authorList>
            <consortium name="The Broad Institute Genome Sequencing Platform"/>
            <person name="Ward D."/>
            <person name="Young S.K."/>
            <person name="Zeng Q."/>
            <person name="Koehrsen M."/>
            <person name="Alvarado L."/>
            <person name="Berlin A."/>
            <person name="Borenstein D."/>
            <person name="Chen Z."/>
            <person name="Engels R."/>
            <person name="Freedman E."/>
            <person name="Gellesch M."/>
            <person name="Goldberg J."/>
            <person name="Griggs A."/>
            <person name="Gujja S."/>
            <person name="Heiman D."/>
            <person name="Hepburn T."/>
            <person name="Howarth C."/>
            <person name="Jen D."/>
            <person name="Larson L."/>
            <person name="Lewis B."/>
            <person name="Mehta T."/>
            <person name="Park D."/>
            <person name="Pearson M."/>
            <person name="Roberts A."/>
            <person name="Saif S."/>
            <person name="Shea T."/>
            <person name="Shenoy N."/>
            <person name="Sisk P."/>
            <person name="Stolte C."/>
            <person name="Sykes S."/>
            <person name="Walk T."/>
            <person name="White J."/>
            <person name="Yandava C."/>
            <person name="Liu Y."/>
            <person name="Xu Q."/>
            <person name="Lander E."/>
            <person name="Nusbaum C."/>
            <person name="Galagan J."/>
            <person name="Birren B."/>
        </authorList>
    </citation>
    <scope>NUCLEOTIDE SEQUENCE [LARGE SCALE GENOMIC DNA]</scope>
    <source>
        <strain evidence="3 4">101-4-CHN</strain>
    </source>
</reference>
<dbReference type="InterPro" id="IPR015943">
    <property type="entry name" value="WD40/YVTN_repeat-like_dom_sf"/>
</dbReference>
<comment type="similarity">
    <text evidence="1">Belongs to the cycloisomerase 2 family.</text>
</comment>
<proteinExistence type="inferred from homology"/>
<dbReference type="SUPFAM" id="SSF51004">
    <property type="entry name" value="C-terminal (heme d1) domain of cytochrome cd1-nitrite reductase"/>
    <property type="match status" value="1"/>
</dbReference>
<dbReference type="PANTHER" id="PTHR30344:SF1">
    <property type="entry name" value="6-PHOSPHOGLUCONOLACTONASE"/>
    <property type="match status" value="1"/>
</dbReference>
<evidence type="ECO:0000256" key="1">
    <source>
        <dbReference type="ARBA" id="ARBA00005564"/>
    </source>
</evidence>
<evidence type="ECO:0000256" key="2">
    <source>
        <dbReference type="SAM" id="MobiDB-lite"/>
    </source>
</evidence>